<dbReference type="EMBL" id="CAJVPV010000300">
    <property type="protein sequence ID" value="CAG8450222.1"/>
    <property type="molecule type" value="Genomic_DNA"/>
</dbReference>
<dbReference type="AlphaFoldDB" id="A0A9N8VHN6"/>
<accession>A0A9N8VHN6</accession>
<name>A0A9N8VHN6_9GLOM</name>
<evidence type="ECO:0000313" key="2">
    <source>
        <dbReference type="Proteomes" id="UP000789342"/>
    </source>
</evidence>
<keyword evidence="2" id="KW-1185">Reference proteome</keyword>
<evidence type="ECO:0000313" key="1">
    <source>
        <dbReference type="EMBL" id="CAG8450222.1"/>
    </source>
</evidence>
<dbReference type="Proteomes" id="UP000789342">
    <property type="component" value="Unassembled WGS sequence"/>
</dbReference>
<gene>
    <name evidence="1" type="ORF">AMORRO_LOCUS857</name>
</gene>
<proteinExistence type="predicted"/>
<dbReference type="OrthoDB" id="2430413at2759"/>
<comment type="caution">
    <text evidence="1">The sequence shown here is derived from an EMBL/GenBank/DDBJ whole genome shotgun (WGS) entry which is preliminary data.</text>
</comment>
<protein>
    <submittedName>
        <fullName evidence="1">3718_t:CDS:1</fullName>
    </submittedName>
</protein>
<reference evidence="1" key="1">
    <citation type="submission" date="2021-06" db="EMBL/GenBank/DDBJ databases">
        <authorList>
            <person name="Kallberg Y."/>
            <person name="Tangrot J."/>
            <person name="Rosling A."/>
        </authorList>
    </citation>
    <scope>NUCLEOTIDE SEQUENCE</scope>
    <source>
        <strain evidence="1">CL551</strain>
    </source>
</reference>
<sequence length="74" mass="8865">MARKGRMLYFLMKLEKQIPAEVTDSGLQKRMERTRKIHRLFTAIVKGNKNRDDIEDDEVNYCALTTRVSWKTRY</sequence>
<organism evidence="1 2">
    <name type="scientific">Acaulospora morrowiae</name>
    <dbReference type="NCBI Taxonomy" id="94023"/>
    <lineage>
        <taxon>Eukaryota</taxon>
        <taxon>Fungi</taxon>
        <taxon>Fungi incertae sedis</taxon>
        <taxon>Mucoromycota</taxon>
        <taxon>Glomeromycotina</taxon>
        <taxon>Glomeromycetes</taxon>
        <taxon>Diversisporales</taxon>
        <taxon>Acaulosporaceae</taxon>
        <taxon>Acaulospora</taxon>
    </lineage>
</organism>